<dbReference type="PANTHER" id="PTHR13680:SF5">
    <property type="entry name" value="CDGSH IRON-SULFUR DOMAIN-CONTAINING PROTEIN 1"/>
    <property type="match status" value="1"/>
</dbReference>
<comment type="similarity">
    <text evidence="1">Belongs to the CISD protein family. CISD2 subfamily.</text>
</comment>
<dbReference type="Pfam" id="PF09360">
    <property type="entry name" value="zf-CDGSH"/>
    <property type="match status" value="1"/>
</dbReference>
<evidence type="ECO:0000256" key="5">
    <source>
        <dbReference type="ARBA" id="ARBA00023014"/>
    </source>
</evidence>
<evidence type="ECO:0000256" key="2">
    <source>
        <dbReference type="ARBA" id="ARBA00022714"/>
    </source>
</evidence>
<dbReference type="PhylomeDB" id="T1JMM0"/>
<dbReference type="EnsemblMetazoa" id="SMAR015100-RA">
    <property type="protein sequence ID" value="SMAR015100-PA"/>
    <property type="gene ID" value="SMAR015100"/>
</dbReference>
<proteinExistence type="inferred from homology"/>
<keyword evidence="2" id="KW-0001">2Fe-2S</keyword>
<evidence type="ECO:0000256" key="1">
    <source>
        <dbReference type="ARBA" id="ARBA00008624"/>
    </source>
</evidence>
<protein>
    <recommendedName>
        <fullName evidence="7">Iron-binding zinc finger CDGSH type domain-containing protein</fullName>
    </recommendedName>
</protein>
<dbReference type="PANTHER" id="PTHR13680">
    <property type="entry name" value="CDGSH IRON-SULFUR DOMAIN-CONTAINING PROTEIN 1"/>
    <property type="match status" value="1"/>
</dbReference>
<keyword evidence="9" id="KW-1185">Reference proteome</keyword>
<dbReference type="AlphaFoldDB" id="T1JMM0"/>
<dbReference type="HOGENOM" id="CLU_132293_1_0_1"/>
<organism evidence="8 9">
    <name type="scientific">Strigamia maritima</name>
    <name type="common">European centipede</name>
    <name type="synonym">Geophilus maritimus</name>
    <dbReference type="NCBI Taxonomy" id="126957"/>
    <lineage>
        <taxon>Eukaryota</taxon>
        <taxon>Metazoa</taxon>
        <taxon>Ecdysozoa</taxon>
        <taxon>Arthropoda</taxon>
        <taxon>Myriapoda</taxon>
        <taxon>Chilopoda</taxon>
        <taxon>Pleurostigmophora</taxon>
        <taxon>Geophilomorpha</taxon>
        <taxon>Linotaeniidae</taxon>
        <taxon>Strigamia</taxon>
    </lineage>
</organism>
<evidence type="ECO:0000313" key="8">
    <source>
        <dbReference type="EnsemblMetazoa" id="SMAR015100-PA"/>
    </source>
</evidence>
<dbReference type="GO" id="GO:0046872">
    <property type="term" value="F:metal ion binding"/>
    <property type="evidence" value="ECO:0007669"/>
    <property type="project" value="UniProtKB-KW"/>
</dbReference>
<dbReference type="InterPro" id="IPR042216">
    <property type="entry name" value="MitoNEET_CISD"/>
</dbReference>
<reference evidence="9" key="1">
    <citation type="submission" date="2011-05" db="EMBL/GenBank/DDBJ databases">
        <authorList>
            <person name="Richards S.R."/>
            <person name="Qu J."/>
            <person name="Jiang H."/>
            <person name="Jhangiani S.N."/>
            <person name="Agravi P."/>
            <person name="Goodspeed R."/>
            <person name="Gross S."/>
            <person name="Mandapat C."/>
            <person name="Jackson L."/>
            <person name="Mathew T."/>
            <person name="Pu L."/>
            <person name="Thornton R."/>
            <person name="Saada N."/>
            <person name="Wilczek-Boney K.B."/>
            <person name="Lee S."/>
            <person name="Kovar C."/>
            <person name="Wu Y."/>
            <person name="Scherer S.E."/>
            <person name="Worley K.C."/>
            <person name="Muzny D.M."/>
            <person name="Gibbs R."/>
        </authorList>
    </citation>
    <scope>NUCLEOTIDE SEQUENCE</scope>
    <source>
        <strain evidence="9">Brora</strain>
    </source>
</reference>
<dbReference type="Proteomes" id="UP000014500">
    <property type="component" value="Unassembled WGS sequence"/>
</dbReference>
<evidence type="ECO:0000256" key="4">
    <source>
        <dbReference type="ARBA" id="ARBA00023004"/>
    </source>
</evidence>
<dbReference type="eggNOG" id="KOG3461">
    <property type="taxonomic scope" value="Eukaryota"/>
</dbReference>
<dbReference type="InterPro" id="IPR018967">
    <property type="entry name" value="FeS-contain_CDGSH-typ"/>
</dbReference>
<dbReference type="GO" id="GO:0005741">
    <property type="term" value="C:mitochondrial outer membrane"/>
    <property type="evidence" value="ECO:0007669"/>
    <property type="project" value="TreeGrafter"/>
</dbReference>
<keyword evidence="3" id="KW-0479">Metal-binding</keyword>
<dbReference type="GO" id="GO:0010506">
    <property type="term" value="P:regulation of autophagy"/>
    <property type="evidence" value="ECO:0007669"/>
    <property type="project" value="InterPro"/>
</dbReference>
<evidence type="ECO:0000259" key="7">
    <source>
        <dbReference type="SMART" id="SM00704"/>
    </source>
</evidence>
<feature type="domain" description="Iron-binding zinc finger CDGSH type" evidence="7">
    <location>
        <begin position="69"/>
        <end position="107"/>
    </location>
</feature>
<dbReference type="STRING" id="126957.T1JMM0"/>
<dbReference type="OMA" id="PINPCIR"/>
<accession>T1JMM0</accession>
<keyword evidence="5" id="KW-0411">Iron-sulfur</keyword>
<evidence type="ECO:0000256" key="6">
    <source>
        <dbReference type="ARBA" id="ARBA00034078"/>
    </source>
</evidence>
<dbReference type="GO" id="GO:0051537">
    <property type="term" value="F:2 iron, 2 sulfur cluster binding"/>
    <property type="evidence" value="ECO:0007669"/>
    <property type="project" value="UniProtKB-KW"/>
</dbReference>
<dbReference type="Gene3D" id="3.40.5.90">
    <property type="entry name" value="CDGSH iron-sulfur domain, mitoNEET-type"/>
    <property type="match status" value="1"/>
</dbReference>
<comment type="cofactor">
    <cofactor evidence="6">
        <name>[2Fe-2S] cluster</name>
        <dbReference type="ChEBI" id="CHEBI:190135"/>
    </cofactor>
</comment>
<reference evidence="8" key="2">
    <citation type="submission" date="2015-02" db="UniProtKB">
        <authorList>
            <consortium name="EnsemblMetazoa"/>
        </authorList>
    </citation>
    <scope>IDENTIFICATION</scope>
</reference>
<evidence type="ECO:0000313" key="9">
    <source>
        <dbReference type="Proteomes" id="UP000014500"/>
    </source>
</evidence>
<dbReference type="EMBL" id="JH431210">
    <property type="status" value="NOT_ANNOTATED_CDS"/>
    <property type="molecule type" value="Genomic_DNA"/>
</dbReference>
<name>T1JMM0_STRMM</name>
<sequence length="122" mass="13188">METAGSAFADKVPSYLSTMSGARSLSTQEWLALVGTATTLSLAACWTYSKLFKPSDGRINPSIQKDSPKVVHGFDIEDLGDNVAFCRCWRSAKFPYCDGSHNAHNCKTGDNVGPVIVKKKGK</sequence>
<dbReference type="FunFam" id="3.40.5.90:FF:000001">
    <property type="entry name" value="CDGSH iron-sulfur domain-containing protein 1"/>
    <property type="match status" value="1"/>
</dbReference>
<dbReference type="InterPro" id="IPR045131">
    <property type="entry name" value="CISD1/2"/>
</dbReference>
<dbReference type="SMART" id="SM00704">
    <property type="entry name" value="ZnF_CDGSH"/>
    <property type="match status" value="1"/>
</dbReference>
<evidence type="ECO:0000256" key="3">
    <source>
        <dbReference type="ARBA" id="ARBA00022723"/>
    </source>
</evidence>
<keyword evidence="4" id="KW-0408">Iron</keyword>